<dbReference type="EMBL" id="CP011110">
    <property type="protein sequence ID" value="AKA22919.1"/>
    <property type="molecule type" value="Genomic_DNA"/>
</dbReference>
<name>A0A0D5XW60_9PSED</name>
<dbReference type="OrthoDB" id="6638317at2"/>
<dbReference type="Proteomes" id="UP000032748">
    <property type="component" value="Chromosome"/>
</dbReference>
<dbReference type="AlphaFoldDB" id="A0A0D5XW60"/>
<dbReference type="InterPro" id="IPR025646">
    <property type="entry name" value="DUF4350"/>
</dbReference>
<evidence type="ECO:0000313" key="2">
    <source>
        <dbReference type="EMBL" id="AKA22919.1"/>
    </source>
</evidence>
<protein>
    <recommendedName>
        <fullName evidence="1">DUF4350 domain-containing protein</fullName>
    </recommendedName>
</protein>
<gene>
    <name evidence="2" type="ORF">PCL1606_14640</name>
</gene>
<dbReference type="RefSeq" id="WP_045881613.1">
    <property type="nucleotide sequence ID" value="NZ_CP011110.1"/>
</dbReference>
<dbReference type="Pfam" id="PF14258">
    <property type="entry name" value="DUF4350"/>
    <property type="match status" value="1"/>
</dbReference>
<organism evidence="2 3">
    <name type="scientific">Pseudomonas chlororaphis</name>
    <dbReference type="NCBI Taxonomy" id="587753"/>
    <lineage>
        <taxon>Bacteria</taxon>
        <taxon>Pseudomonadati</taxon>
        <taxon>Pseudomonadota</taxon>
        <taxon>Gammaproteobacteria</taxon>
        <taxon>Pseudomonadales</taxon>
        <taxon>Pseudomonadaceae</taxon>
        <taxon>Pseudomonas</taxon>
    </lineage>
</organism>
<evidence type="ECO:0000259" key="1">
    <source>
        <dbReference type="Pfam" id="PF14258"/>
    </source>
</evidence>
<accession>A0A0D5XW60</accession>
<evidence type="ECO:0000313" key="3">
    <source>
        <dbReference type="Proteomes" id="UP000032748"/>
    </source>
</evidence>
<dbReference type="PROSITE" id="PS51257">
    <property type="entry name" value="PROKAR_LIPOPROTEIN"/>
    <property type="match status" value="1"/>
</dbReference>
<feature type="domain" description="DUF4350" evidence="1">
    <location>
        <begin position="42"/>
        <end position="233"/>
    </location>
</feature>
<dbReference type="KEGG" id="pcz:PCL1606_14640"/>
<sequence>MSRRLMPLLALLVACLLGGGLLYVYLNATPYEETVDRGPSPQARANPYLAAEIFLRQRGLQVHHANGLEVLVTLKPEQHRLLLLGERTNMTPRQVEQVLDWARAGGRLLFVAEALWNEEAGRSGDLLLDRLNLRQFLSKDLKAPAPEAAREPYPKLTKLYLEDEEAPAYIGFDTAFHLEDPDNLAQSWANSALATHMMQLGYGQGSITVLTDAEIWKTPFIAKHDNAWLLWYLSADSDVTLLFDTDHDSLWSLLLEYFPQALVALAALLGLGLWHVGMRHGPIQAPAPKARRQLREHLQASAHFLLRHTSQQGLVHSLRQDILRRAQHRHPGFEHLPPDAQWQVLARLTRQPDSAISQALAPASAQRLSSADFSRLVTHLQTIRNAL</sequence>
<proteinExistence type="predicted"/>
<dbReference type="PATRIC" id="fig|587753.10.peg.1457"/>
<reference evidence="2 3" key="1">
    <citation type="journal article" date="2015" name="Mol. Plant Microbe Interact.">
        <title>Comparative Genomic Analysis of Pseudomonas chlororaphis PCL1606 Reveals New Insight into Antifungal Compounds Involved in Biocontrol.</title>
        <authorList>
            <person name="Calderon C.E."/>
            <person name="Ramos C."/>
            <person name="de Vicente A."/>
            <person name="Cazorla F.M."/>
        </authorList>
    </citation>
    <scope>NUCLEOTIDE SEQUENCE [LARGE SCALE GENOMIC DNA]</scope>
    <source>
        <strain evidence="2 3">PCL1606</strain>
    </source>
</reference>